<dbReference type="EMBL" id="JAXIVU010000011">
    <property type="protein sequence ID" value="MDY7219670.1"/>
    <property type="molecule type" value="Genomic_DNA"/>
</dbReference>
<comment type="caution">
    <text evidence="5">The sequence shown here is derived from an EMBL/GenBank/DDBJ whole genome shotgun (WGS) entry which is preliminary data.</text>
</comment>
<accession>A0ABU5GSJ9</accession>
<keyword evidence="3" id="KW-0653">Protein transport</keyword>
<dbReference type="SUPFAM" id="SSF160544">
    <property type="entry name" value="EscU C-terminal domain-like"/>
    <property type="match status" value="1"/>
</dbReference>
<dbReference type="Gene3D" id="3.40.1690.10">
    <property type="entry name" value="secretion proteins EscU"/>
    <property type="match status" value="1"/>
</dbReference>
<dbReference type="RefSeq" id="WP_321553760.1">
    <property type="nucleotide sequence ID" value="NZ_JAXIVU010000011.1"/>
</dbReference>
<dbReference type="InterPro" id="IPR029025">
    <property type="entry name" value="T3SS_substrate_exporter_C"/>
</dbReference>
<evidence type="ECO:0000256" key="1">
    <source>
        <dbReference type="ARBA" id="ARBA00010690"/>
    </source>
</evidence>
<keyword evidence="6" id="KW-1185">Reference proteome</keyword>
<dbReference type="PANTHER" id="PTHR30531:SF12">
    <property type="entry name" value="FLAGELLAR BIOSYNTHETIC PROTEIN FLHB"/>
    <property type="match status" value="1"/>
</dbReference>
<evidence type="ECO:0000313" key="5">
    <source>
        <dbReference type="EMBL" id="MDY7219670.1"/>
    </source>
</evidence>
<dbReference type="Pfam" id="PF01312">
    <property type="entry name" value="Bac_export_2"/>
    <property type="match status" value="1"/>
</dbReference>
<dbReference type="PANTHER" id="PTHR30531">
    <property type="entry name" value="FLAGELLAR BIOSYNTHETIC PROTEIN FLHB"/>
    <property type="match status" value="1"/>
</dbReference>
<name>A0ABU5GSJ9_9GAMM</name>
<gene>
    <name evidence="5" type="ORF">TOI97_08855</name>
</gene>
<dbReference type="InterPro" id="IPR006135">
    <property type="entry name" value="T3SS_substrate_exporter"/>
</dbReference>
<comment type="similarity">
    <text evidence="1">Belongs to the type III secretion exporter family.</text>
</comment>
<keyword evidence="3" id="KW-1006">Bacterial flagellum protein export</keyword>
<proteinExistence type="inferred from homology"/>
<evidence type="ECO:0000256" key="2">
    <source>
        <dbReference type="ARBA" id="ARBA00021622"/>
    </source>
</evidence>
<dbReference type="Proteomes" id="UP001294570">
    <property type="component" value="Unassembled WGS sequence"/>
</dbReference>
<sequence>MSSERKPSERRREAVALAYNENVAAPYVVARGYGDVAERIIEQAQQHGIFVHDAPELLNLLMGLDLDEQIPVQLYQVIAELLVWVHELQVDKQQS</sequence>
<comment type="function">
    <text evidence="4">Required for formation of the rod structure in the basal body of the flagellar apparatus. Together with FliI and FliH, may constitute the export apparatus of flagellin.</text>
</comment>
<protein>
    <recommendedName>
        <fullName evidence="2">Flagellar biosynthetic protein FlhB</fullName>
    </recommendedName>
</protein>
<reference evidence="5 6" key="1">
    <citation type="submission" date="2023-12" db="EMBL/GenBank/DDBJ databases">
        <title>Denitrificimonas halotolerans sp. nov.,a novel species isolated from landfill leachate.</title>
        <authorList>
            <person name="Wang S."/>
        </authorList>
    </citation>
    <scope>NUCLEOTIDE SEQUENCE [LARGE SCALE GENOMIC DNA]</scope>
    <source>
        <strain evidence="5 6">JX-1</strain>
    </source>
</reference>
<evidence type="ECO:0000256" key="4">
    <source>
        <dbReference type="ARBA" id="ARBA00025078"/>
    </source>
</evidence>
<evidence type="ECO:0000313" key="6">
    <source>
        <dbReference type="Proteomes" id="UP001294570"/>
    </source>
</evidence>
<keyword evidence="3" id="KW-0813">Transport</keyword>
<organism evidence="5 6">
    <name type="scientific">Denitrificimonas halotolerans</name>
    <dbReference type="NCBI Taxonomy" id="3098930"/>
    <lineage>
        <taxon>Bacteria</taxon>
        <taxon>Pseudomonadati</taxon>
        <taxon>Pseudomonadota</taxon>
        <taxon>Gammaproteobacteria</taxon>
        <taxon>Pseudomonadales</taxon>
        <taxon>Pseudomonadaceae</taxon>
        <taxon>Denitrificimonas</taxon>
    </lineage>
</organism>
<evidence type="ECO:0000256" key="3">
    <source>
        <dbReference type="ARBA" id="ARBA00023225"/>
    </source>
</evidence>